<proteinExistence type="predicted"/>
<gene>
    <name evidence="1" type="ORF">CTI12_AA591790</name>
</gene>
<evidence type="ECO:0000313" key="1">
    <source>
        <dbReference type="EMBL" id="PWA37039.1"/>
    </source>
</evidence>
<name>A0A2U1KJW1_ARTAN</name>
<reference evidence="1 2" key="1">
    <citation type="journal article" date="2018" name="Mol. Plant">
        <title>The genome of Artemisia annua provides insight into the evolution of Asteraceae family and artemisinin biosynthesis.</title>
        <authorList>
            <person name="Shen Q."/>
            <person name="Zhang L."/>
            <person name="Liao Z."/>
            <person name="Wang S."/>
            <person name="Yan T."/>
            <person name="Shi P."/>
            <person name="Liu M."/>
            <person name="Fu X."/>
            <person name="Pan Q."/>
            <person name="Wang Y."/>
            <person name="Lv Z."/>
            <person name="Lu X."/>
            <person name="Zhang F."/>
            <person name="Jiang W."/>
            <person name="Ma Y."/>
            <person name="Chen M."/>
            <person name="Hao X."/>
            <person name="Li L."/>
            <person name="Tang Y."/>
            <person name="Lv G."/>
            <person name="Zhou Y."/>
            <person name="Sun X."/>
            <person name="Brodelius P.E."/>
            <person name="Rose J.K.C."/>
            <person name="Tang K."/>
        </authorList>
    </citation>
    <scope>NUCLEOTIDE SEQUENCE [LARGE SCALE GENOMIC DNA]</scope>
    <source>
        <strain evidence="2">cv. Huhao1</strain>
        <tissue evidence="1">Leaf</tissue>
    </source>
</reference>
<evidence type="ECO:0000313" key="2">
    <source>
        <dbReference type="Proteomes" id="UP000245207"/>
    </source>
</evidence>
<dbReference type="EMBL" id="PKPP01017343">
    <property type="protein sequence ID" value="PWA37039.1"/>
    <property type="molecule type" value="Genomic_DNA"/>
</dbReference>
<sequence length="197" mass="22047">MATDQGIQVAPQWAPLTPGDVNFKTNNALGNFSYPSNVSAYKDIVKFLYNCPLNQAFTSTPYFQYHNYLRELWATIVAYDPSPPTDKDEQRPLREYLISFSVLNGTKRFTLDFQTFCSSTGLDYNNGIYVEAPHPDVVKTGLKRIALKPENLDKTPITKFLKDPSSVSNIELTDRMVAVNNLRDSVSPPLPAKGSGM</sequence>
<dbReference type="Proteomes" id="UP000245207">
    <property type="component" value="Unassembled WGS sequence"/>
</dbReference>
<accession>A0A2U1KJW1</accession>
<comment type="caution">
    <text evidence="1">The sequence shown here is derived from an EMBL/GenBank/DDBJ whole genome shotgun (WGS) entry which is preliminary data.</text>
</comment>
<protein>
    <submittedName>
        <fullName evidence="1">Uncharacterized protein</fullName>
    </submittedName>
</protein>
<keyword evidence="2" id="KW-1185">Reference proteome</keyword>
<organism evidence="1 2">
    <name type="scientific">Artemisia annua</name>
    <name type="common">Sweet wormwood</name>
    <dbReference type="NCBI Taxonomy" id="35608"/>
    <lineage>
        <taxon>Eukaryota</taxon>
        <taxon>Viridiplantae</taxon>
        <taxon>Streptophyta</taxon>
        <taxon>Embryophyta</taxon>
        <taxon>Tracheophyta</taxon>
        <taxon>Spermatophyta</taxon>
        <taxon>Magnoliopsida</taxon>
        <taxon>eudicotyledons</taxon>
        <taxon>Gunneridae</taxon>
        <taxon>Pentapetalae</taxon>
        <taxon>asterids</taxon>
        <taxon>campanulids</taxon>
        <taxon>Asterales</taxon>
        <taxon>Asteraceae</taxon>
        <taxon>Asteroideae</taxon>
        <taxon>Anthemideae</taxon>
        <taxon>Artemisiinae</taxon>
        <taxon>Artemisia</taxon>
    </lineage>
</organism>
<dbReference type="AlphaFoldDB" id="A0A2U1KJW1"/>